<evidence type="ECO:0000313" key="3">
    <source>
        <dbReference type="Proteomes" id="UP000029224"/>
    </source>
</evidence>
<organism evidence="2 3">
    <name type="scientific">Vibrio maritimus</name>
    <dbReference type="NCBI Taxonomy" id="990268"/>
    <lineage>
        <taxon>Bacteria</taxon>
        <taxon>Pseudomonadati</taxon>
        <taxon>Pseudomonadota</taxon>
        <taxon>Gammaproteobacteria</taxon>
        <taxon>Vibrionales</taxon>
        <taxon>Vibrionaceae</taxon>
        <taxon>Vibrio</taxon>
    </lineage>
</organism>
<evidence type="ECO:0000256" key="1">
    <source>
        <dbReference type="SAM" id="SignalP"/>
    </source>
</evidence>
<sequence length="60" mass="6253">MKTTILVILSLFCAAVIAQDSDITVTGETFEIQVGSKSGDRVVGTLVRAATSQVPVTASR</sequence>
<reference evidence="2 3" key="2">
    <citation type="submission" date="2014-09" db="EMBL/GenBank/DDBJ databases">
        <authorList>
            <consortium name="NBRP consortium"/>
            <person name="Sawabe T."/>
            <person name="Meirelles P."/>
            <person name="Nakanishi M."/>
            <person name="Sayaka M."/>
            <person name="Hattori M."/>
            <person name="Ohkuma M."/>
        </authorList>
    </citation>
    <scope>NUCLEOTIDE SEQUENCE [LARGE SCALE GENOMIC DNA]</scope>
    <source>
        <strain evidence="2 3">JCM 19240</strain>
    </source>
</reference>
<dbReference type="Proteomes" id="UP000029224">
    <property type="component" value="Unassembled WGS sequence"/>
</dbReference>
<accession>A0A090T6M1</accession>
<evidence type="ECO:0000313" key="2">
    <source>
        <dbReference type="EMBL" id="GAL35571.1"/>
    </source>
</evidence>
<dbReference type="EMBL" id="BBMT01000007">
    <property type="protein sequence ID" value="GAL35571.1"/>
    <property type="molecule type" value="Genomic_DNA"/>
</dbReference>
<reference evidence="2 3" key="1">
    <citation type="submission" date="2014-09" db="EMBL/GenBank/DDBJ databases">
        <title>Vibrio maritimus JCM 19240. (C210) whole genome shotgun sequence.</title>
        <authorList>
            <person name="Sawabe T."/>
            <person name="Meirelles P."/>
            <person name="Nakanishi M."/>
            <person name="Sayaka M."/>
            <person name="Hattori M."/>
            <person name="Ohkuma M."/>
        </authorList>
    </citation>
    <scope>NUCLEOTIDE SEQUENCE [LARGE SCALE GENOMIC DNA]</scope>
    <source>
        <strain evidence="2 3">JCM 19240</strain>
    </source>
</reference>
<feature type="chain" id="PRO_5001864237" evidence="1">
    <location>
        <begin position="19"/>
        <end position="60"/>
    </location>
</feature>
<feature type="signal peptide" evidence="1">
    <location>
        <begin position="1"/>
        <end position="18"/>
    </location>
</feature>
<gene>
    <name evidence="2" type="ORF">JCM19240_418</name>
</gene>
<dbReference type="AlphaFoldDB" id="A0A090T6M1"/>
<keyword evidence="1" id="KW-0732">Signal</keyword>
<protein>
    <submittedName>
        <fullName evidence="2">Uncharacterized protein</fullName>
    </submittedName>
</protein>
<name>A0A090T6M1_9VIBR</name>
<comment type="caution">
    <text evidence="2">The sequence shown here is derived from an EMBL/GenBank/DDBJ whole genome shotgun (WGS) entry which is preliminary data.</text>
</comment>
<proteinExistence type="predicted"/>
<keyword evidence="3" id="KW-1185">Reference proteome</keyword>